<dbReference type="OrthoDB" id="5175573at2"/>
<comment type="caution">
    <text evidence="3">The sequence shown here is derived from an EMBL/GenBank/DDBJ whole genome shotgun (WGS) entry which is preliminary data.</text>
</comment>
<accession>A0A562V401</accession>
<protein>
    <submittedName>
        <fullName evidence="3">Amidase</fullName>
    </submittedName>
</protein>
<evidence type="ECO:0000259" key="2">
    <source>
        <dbReference type="Pfam" id="PF01425"/>
    </source>
</evidence>
<dbReference type="InterPro" id="IPR000120">
    <property type="entry name" value="Amidase"/>
</dbReference>
<dbReference type="AlphaFoldDB" id="A0A562V401"/>
<evidence type="ECO:0000313" key="3">
    <source>
        <dbReference type="EMBL" id="TWJ12614.1"/>
    </source>
</evidence>
<dbReference type="Proteomes" id="UP000321617">
    <property type="component" value="Unassembled WGS sequence"/>
</dbReference>
<dbReference type="PANTHER" id="PTHR11895:SF7">
    <property type="entry name" value="GLUTAMYL-TRNA(GLN) AMIDOTRANSFERASE SUBUNIT A, MITOCHONDRIAL"/>
    <property type="match status" value="1"/>
</dbReference>
<dbReference type="InterPro" id="IPR023631">
    <property type="entry name" value="Amidase_dom"/>
</dbReference>
<proteinExistence type="inferred from homology"/>
<dbReference type="GO" id="GO:0003824">
    <property type="term" value="F:catalytic activity"/>
    <property type="evidence" value="ECO:0007669"/>
    <property type="project" value="InterPro"/>
</dbReference>
<keyword evidence="4" id="KW-1185">Reference proteome</keyword>
<organism evidence="3 4">
    <name type="scientific">Stackebrandtia albiflava</name>
    <dbReference type="NCBI Taxonomy" id="406432"/>
    <lineage>
        <taxon>Bacteria</taxon>
        <taxon>Bacillati</taxon>
        <taxon>Actinomycetota</taxon>
        <taxon>Actinomycetes</taxon>
        <taxon>Glycomycetales</taxon>
        <taxon>Glycomycetaceae</taxon>
        <taxon>Stackebrandtia</taxon>
    </lineage>
</organism>
<dbReference type="InterPro" id="IPR036928">
    <property type="entry name" value="AS_sf"/>
</dbReference>
<dbReference type="EMBL" id="VLLL01000006">
    <property type="protein sequence ID" value="TWJ12614.1"/>
    <property type="molecule type" value="Genomic_DNA"/>
</dbReference>
<sequence>MSWPGATARQIARAVRRGDATATTVVAEHIADLTADPADATAFGATREATALAEAAIVDELPDLASLPLAGVPVAVCERFAVTGGRARLGSAATTLPVAADDEELVRRLRGAGAVIVGTTRSSELGLWPTTDDGGVVPVNPWRSDRGVGGPSGGAGLAVASGAVPLAIGQDGPGMAGGVRTVAAACGVVGFSPEHDPTLHDDDVTRWLAGTPGLLATTVSDVAEAYAVLTRSAAPEIGDPPRLRIAASDRPLIPPVPGLRGPLATPDDETRTRLLEVVRTLTDAGHDTHRATPGLGPRAATASFSAWAAAAHLRARRFDRDRLQRRTRRLAAIGERSVQGHWYGGLLGDGVRTREHALEWFASGGFDVLVTPALPGPPPAAAGWSARGFRDNLRSGARTAAYTAPWGLIGLPAVVVPVGVRDDGLPAVVQLVGRPGHVSLLFDVAAQVVERMKPRRYPPVAGRVA</sequence>
<comment type="similarity">
    <text evidence="1">Belongs to the amidase family.</text>
</comment>
<evidence type="ECO:0000313" key="4">
    <source>
        <dbReference type="Proteomes" id="UP000321617"/>
    </source>
</evidence>
<evidence type="ECO:0000256" key="1">
    <source>
        <dbReference type="ARBA" id="ARBA00009199"/>
    </source>
</evidence>
<gene>
    <name evidence="3" type="ORF">LX16_3375</name>
</gene>
<dbReference type="Gene3D" id="3.90.1300.10">
    <property type="entry name" value="Amidase signature (AS) domain"/>
    <property type="match status" value="1"/>
</dbReference>
<dbReference type="SUPFAM" id="SSF75304">
    <property type="entry name" value="Amidase signature (AS) enzymes"/>
    <property type="match status" value="1"/>
</dbReference>
<reference evidence="3 4" key="1">
    <citation type="journal article" date="2013" name="Stand. Genomic Sci.">
        <title>Genomic Encyclopedia of Type Strains, Phase I: The one thousand microbial genomes (KMG-I) project.</title>
        <authorList>
            <person name="Kyrpides N.C."/>
            <person name="Woyke T."/>
            <person name="Eisen J.A."/>
            <person name="Garrity G."/>
            <person name="Lilburn T.G."/>
            <person name="Beck B.J."/>
            <person name="Whitman W.B."/>
            <person name="Hugenholtz P."/>
            <person name="Klenk H.P."/>
        </authorList>
    </citation>
    <scope>NUCLEOTIDE SEQUENCE [LARGE SCALE GENOMIC DNA]</scope>
    <source>
        <strain evidence="3 4">DSM 45044</strain>
    </source>
</reference>
<name>A0A562V401_9ACTN</name>
<feature type="domain" description="Amidase" evidence="2">
    <location>
        <begin position="46"/>
        <end position="437"/>
    </location>
</feature>
<dbReference type="Pfam" id="PF01425">
    <property type="entry name" value="Amidase"/>
    <property type="match status" value="1"/>
</dbReference>
<dbReference type="RefSeq" id="WP_147139876.1">
    <property type="nucleotide sequence ID" value="NZ_BAABIJ010000002.1"/>
</dbReference>
<dbReference type="PANTHER" id="PTHR11895">
    <property type="entry name" value="TRANSAMIDASE"/>
    <property type="match status" value="1"/>
</dbReference>